<dbReference type="InterPro" id="IPR025375">
    <property type="entry name" value="DUF4365"/>
</dbReference>
<dbReference type="OrthoDB" id="4863187at2"/>
<gene>
    <name evidence="3" type="ORF">EDD29_5303</name>
</gene>
<feature type="compositionally biased region" description="Basic residues" evidence="1">
    <location>
        <begin position="21"/>
        <end position="36"/>
    </location>
</feature>
<organism evidence="3 4">
    <name type="scientific">Actinocorallia herbida</name>
    <dbReference type="NCBI Taxonomy" id="58109"/>
    <lineage>
        <taxon>Bacteria</taxon>
        <taxon>Bacillati</taxon>
        <taxon>Actinomycetota</taxon>
        <taxon>Actinomycetes</taxon>
        <taxon>Streptosporangiales</taxon>
        <taxon>Thermomonosporaceae</taxon>
        <taxon>Actinocorallia</taxon>
    </lineage>
</organism>
<evidence type="ECO:0000256" key="1">
    <source>
        <dbReference type="SAM" id="MobiDB-lite"/>
    </source>
</evidence>
<sequence length="250" mass="27859">MHRPPAARHVPLRALPAPARRSPRTRPHRADRSRRTRALVRRCWSRRSRVRLSDLAVSLHARSRSGDDPRVRTQDKNLLQGDFGEAWLEAVAAGCGILHGRPTSLDLQKADVFLSYPGELNGTRSPSVLVQVKTTDGVRKTANGDFSYDLDVDTYEVLRQSNHSIRRILAVIGLSKDGERIRLGRDGTLLVGHGVWVSLEGRPATINRQTQVVCLPAKNALDEDGLKRMLGTFGVRTSTPVPDFNVWDQL</sequence>
<evidence type="ECO:0000259" key="2">
    <source>
        <dbReference type="Pfam" id="PF14280"/>
    </source>
</evidence>
<feature type="region of interest" description="Disordered" evidence="1">
    <location>
        <begin position="1"/>
        <end position="36"/>
    </location>
</feature>
<reference evidence="3 4" key="1">
    <citation type="submission" date="2018-11" db="EMBL/GenBank/DDBJ databases">
        <title>Sequencing the genomes of 1000 actinobacteria strains.</title>
        <authorList>
            <person name="Klenk H.-P."/>
        </authorList>
    </citation>
    <scope>NUCLEOTIDE SEQUENCE [LARGE SCALE GENOMIC DNA]</scope>
    <source>
        <strain evidence="3 4">DSM 44254</strain>
    </source>
</reference>
<dbReference type="EMBL" id="RJKE01000001">
    <property type="protein sequence ID" value="ROO87676.1"/>
    <property type="molecule type" value="Genomic_DNA"/>
</dbReference>
<evidence type="ECO:0000313" key="3">
    <source>
        <dbReference type="EMBL" id="ROO87676.1"/>
    </source>
</evidence>
<accession>A0A3N1D2G5</accession>
<proteinExistence type="predicted"/>
<dbReference type="Pfam" id="PF14280">
    <property type="entry name" value="DUF4365"/>
    <property type="match status" value="1"/>
</dbReference>
<keyword evidence="4" id="KW-1185">Reference proteome</keyword>
<evidence type="ECO:0000313" key="4">
    <source>
        <dbReference type="Proteomes" id="UP000272400"/>
    </source>
</evidence>
<feature type="compositionally biased region" description="Low complexity" evidence="1">
    <location>
        <begin position="7"/>
        <end position="20"/>
    </location>
</feature>
<dbReference type="Proteomes" id="UP000272400">
    <property type="component" value="Unassembled WGS sequence"/>
</dbReference>
<comment type="caution">
    <text evidence="3">The sequence shown here is derived from an EMBL/GenBank/DDBJ whole genome shotgun (WGS) entry which is preliminary data.</text>
</comment>
<feature type="domain" description="DUF4365" evidence="2">
    <location>
        <begin position="84"/>
        <end position="229"/>
    </location>
</feature>
<protein>
    <submittedName>
        <fullName evidence="3">Uncharacterized protein DUF4365</fullName>
    </submittedName>
</protein>
<dbReference type="AlphaFoldDB" id="A0A3N1D2G5"/>
<name>A0A3N1D2G5_9ACTN</name>